<proteinExistence type="predicted"/>
<comment type="caution">
    <text evidence="3">The sequence shown here is derived from an EMBL/GenBank/DDBJ whole genome shotgun (WGS) entry which is preliminary data.</text>
</comment>
<dbReference type="Proteomes" id="UP000636709">
    <property type="component" value="Unassembled WGS sequence"/>
</dbReference>
<name>A0A835B0Q3_9POAL</name>
<feature type="chain" id="PRO_5032836899" evidence="2">
    <location>
        <begin position="29"/>
        <end position="230"/>
    </location>
</feature>
<keyword evidence="2" id="KW-0732">Signal</keyword>
<feature type="region of interest" description="Disordered" evidence="1">
    <location>
        <begin position="172"/>
        <end position="230"/>
    </location>
</feature>
<evidence type="ECO:0000256" key="2">
    <source>
        <dbReference type="SAM" id="SignalP"/>
    </source>
</evidence>
<evidence type="ECO:0000256" key="1">
    <source>
        <dbReference type="SAM" id="MobiDB-lite"/>
    </source>
</evidence>
<protein>
    <submittedName>
        <fullName evidence="3">Uncharacterized protein</fullName>
    </submittedName>
</protein>
<organism evidence="3 4">
    <name type="scientific">Digitaria exilis</name>
    <dbReference type="NCBI Taxonomy" id="1010633"/>
    <lineage>
        <taxon>Eukaryota</taxon>
        <taxon>Viridiplantae</taxon>
        <taxon>Streptophyta</taxon>
        <taxon>Embryophyta</taxon>
        <taxon>Tracheophyta</taxon>
        <taxon>Spermatophyta</taxon>
        <taxon>Magnoliopsida</taxon>
        <taxon>Liliopsida</taxon>
        <taxon>Poales</taxon>
        <taxon>Poaceae</taxon>
        <taxon>PACMAD clade</taxon>
        <taxon>Panicoideae</taxon>
        <taxon>Panicodae</taxon>
        <taxon>Paniceae</taxon>
        <taxon>Anthephorinae</taxon>
        <taxon>Digitaria</taxon>
    </lineage>
</organism>
<evidence type="ECO:0000313" key="3">
    <source>
        <dbReference type="EMBL" id="KAF8683150.1"/>
    </source>
</evidence>
<feature type="compositionally biased region" description="Acidic residues" evidence="1">
    <location>
        <begin position="125"/>
        <end position="135"/>
    </location>
</feature>
<evidence type="ECO:0000313" key="4">
    <source>
        <dbReference type="Proteomes" id="UP000636709"/>
    </source>
</evidence>
<dbReference type="AlphaFoldDB" id="A0A835B0Q3"/>
<dbReference type="EMBL" id="JACEFO010002103">
    <property type="protein sequence ID" value="KAF8683150.1"/>
    <property type="molecule type" value="Genomic_DNA"/>
</dbReference>
<accession>A0A835B0Q3</accession>
<feature type="region of interest" description="Disordered" evidence="1">
    <location>
        <begin position="121"/>
        <end position="158"/>
    </location>
</feature>
<keyword evidence="4" id="KW-1185">Reference proteome</keyword>
<feature type="compositionally biased region" description="Polar residues" evidence="1">
    <location>
        <begin position="218"/>
        <end position="230"/>
    </location>
</feature>
<sequence length="230" mass="23995">MDRALATIAAVAIATALHLLSEPCAAAARPLVGQLPMATSRDEATTTTTTSALALAPTAAPHHHLRSDDDDDDAGASNATTREGKWLPFAGAHHLPPAYWAHKPVPWVGSSELGGAAAGVGAVEEGGEGEEEEEVVRDRERRHRRRPSYDADGTSTRKEQLAMWASLLNPKGRGRSDATGWLPAPWIGEAADDEPAAKASDAPPVEGAEGVGDEASAAGQSQNYWGNNGN</sequence>
<feature type="region of interest" description="Disordered" evidence="1">
    <location>
        <begin position="56"/>
        <end position="79"/>
    </location>
</feature>
<dbReference type="OrthoDB" id="687910at2759"/>
<gene>
    <name evidence="3" type="ORF">HU200_045010</name>
</gene>
<reference evidence="3" key="1">
    <citation type="submission" date="2020-07" db="EMBL/GenBank/DDBJ databases">
        <title>Genome sequence and genetic diversity analysis of an under-domesticated orphan crop, white fonio (Digitaria exilis).</title>
        <authorList>
            <person name="Bennetzen J.L."/>
            <person name="Chen S."/>
            <person name="Ma X."/>
            <person name="Wang X."/>
            <person name="Yssel A.E.J."/>
            <person name="Chaluvadi S.R."/>
            <person name="Johnson M."/>
            <person name="Gangashetty P."/>
            <person name="Hamidou F."/>
            <person name="Sanogo M.D."/>
            <person name="Zwaenepoel A."/>
            <person name="Wallace J."/>
            <person name="Van De Peer Y."/>
            <person name="Van Deynze A."/>
        </authorList>
    </citation>
    <scope>NUCLEOTIDE SEQUENCE</scope>
    <source>
        <tissue evidence="3">Leaves</tissue>
    </source>
</reference>
<feature type="signal peptide" evidence="2">
    <location>
        <begin position="1"/>
        <end position="28"/>
    </location>
</feature>